<dbReference type="AlphaFoldDB" id="A0A7S2CAC2"/>
<dbReference type="InterPro" id="IPR040608">
    <property type="entry name" value="Snf8/Vps36"/>
</dbReference>
<dbReference type="InterPro" id="IPR037855">
    <property type="entry name" value="Vps36"/>
</dbReference>
<dbReference type="SUPFAM" id="SSF46785">
    <property type="entry name" value="Winged helix' DNA-binding domain"/>
    <property type="match status" value="1"/>
</dbReference>
<comment type="subcellular location">
    <subcellularLocation>
        <location evidence="1">Cytoplasm</location>
    </subcellularLocation>
    <subcellularLocation>
        <location evidence="1">Endosome</location>
    </subcellularLocation>
</comment>
<comment type="subunit">
    <text evidence="1">Component of the endosomal sorting complex required for transport II (ESCRT-II).</text>
</comment>
<evidence type="ECO:0000256" key="1">
    <source>
        <dbReference type="RuleBase" id="RU367095"/>
    </source>
</evidence>
<dbReference type="GO" id="GO:0032266">
    <property type="term" value="F:phosphatidylinositol-3-phosphate binding"/>
    <property type="evidence" value="ECO:0007669"/>
    <property type="project" value="UniProtKB-UniRule"/>
</dbReference>
<dbReference type="InterPro" id="IPR036388">
    <property type="entry name" value="WH-like_DNA-bd_sf"/>
</dbReference>
<organism evidence="2">
    <name type="scientific">Florenciella parvula</name>
    <dbReference type="NCBI Taxonomy" id="236787"/>
    <lineage>
        <taxon>Eukaryota</taxon>
        <taxon>Sar</taxon>
        <taxon>Stramenopiles</taxon>
        <taxon>Ochrophyta</taxon>
        <taxon>Dictyochophyceae</taxon>
        <taxon>Florenciellales</taxon>
        <taxon>Florenciella</taxon>
    </lineage>
</organism>
<dbReference type="GO" id="GO:0031902">
    <property type="term" value="C:late endosome membrane"/>
    <property type="evidence" value="ECO:0007669"/>
    <property type="project" value="UniProtKB-UniRule"/>
</dbReference>
<dbReference type="Gene3D" id="1.10.10.10">
    <property type="entry name" value="Winged helix-like DNA-binding domain superfamily/Winged helix DNA-binding domain"/>
    <property type="match status" value="2"/>
</dbReference>
<comment type="similarity">
    <text evidence="1">Belongs to the VPS36 family.</text>
</comment>
<sequence length="123" mass="13646">MTLPDVYCIFNRARGMELISPDDLVEVATILRPLGLAMSIREFDSGVTVIQADSHDDRIMGQHIRALASQLGSVTSVDVSAQLRIPLTLAREHALIAEEGALLCRDECLDAIRFYPNMFSEWA</sequence>
<keyword evidence="1" id="KW-0963">Cytoplasm</keyword>
<protein>
    <recommendedName>
        <fullName evidence="1">Vacuolar protein-sorting-associated protein 36</fullName>
    </recommendedName>
    <alternativeName>
        <fullName evidence="1">ESCRT-II complex subunit VPS36</fullName>
    </alternativeName>
</protein>
<dbReference type="InterPro" id="IPR036390">
    <property type="entry name" value="WH_DNA-bd_sf"/>
</dbReference>
<accession>A0A7S2CAC2</accession>
<dbReference type="PANTHER" id="PTHR13128">
    <property type="entry name" value="VACUOLAR PROTEIN-SORTING-ASSOCIATED PROTEIN 36"/>
    <property type="match status" value="1"/>
</dbReference>
<name>A0A7S2CAC2_9STRA</name>
<keyword evidence="1" id="KW-0813">Transport</keyword>
<reference evidence="2" key="1">
    <citation type="submission" date="2021-01" db="EMBL/GenBank/DDBJ databases">
        <authorList>
            <person name="Corre E."/>
            <person name="Pelletier E."/>
            <person name="Niang G."/>
            <person name="Scheremetjew M."/>
            <person name="Finn R."/>
            <person name="Kale V."/>
            <person name="Holt S."/>
            <person name="Cochrane G."/>
            <person name="Meng A."/>
            <person name="Brown T."/>
            <person name="Cohen L."/>
        </authorList>
    </citation>
    <scope>NUCLEOTIDE SEQUENCE</scope>
    <source>
        <strain evidence="2">RCC1693</strain>
    </source>
</reference>
<proteinExistence type="inferred from homology"/>
<keyword evidence="1" id="KW-0967">Endosome</keyword>
<comment type="function">
    <text evidence="1">Component of the ESCRT-II complex (endosomal sorting complex required for transport II), which is required for multivesicular body (MVB) formation and sorting of endosomal cargo proteins into MVBs.</text>
</comment>
<dbReference type="GO" id="GO:0000814">
    <property type="term" value="C:ESCRT II complex"/>
    <property type="evidence" value="ECO:0007669"/>
    <property type="project" value="UniProtKB-UniRule"/>
</dbReference>
<dbReference type="Pfam" id="PF04157">
    <property type="entry name" value="EAP30"/>
    <property type="match status" value="1"/>
</dbReference>
<dbReference type="GO" id="GO:0043328">
    <property type="term" value="P:protein transport to vacuole involved in ubiquitin-dependent protein catabolic process via the multivesicular body sorting pathway"/>
    <property type="evidence" value="ECO:0007669"/>
    <property type="project" value="UniProtKB-UniRule"/>
</dbReference>
<evidence type="ECO:0000313" key="2">
    <source>
        <dbReference type="EMBL" id="CAD9419537.1"/>
    </source>
</evidence>
<dbReference type="PANTHER" id="PTHR13128:SF12">
    <property type="entry name" value="VACUOLAR PROTEIN-SORTING-ASSOCIATED PROTEIN 36"/>
    <property type="match status" value="1"/>
</dbReference>
<gene>
    <name evidence="2" type="ORF">FPAR1323_LOCUS9572</name>
</gene>
<dbReference type="GO" id="GO:0043130">
    <property type="term" value="F:ubiquitin binding"/>
    <property type="evidence" value="ECO:0007669"/>
    <property type="project" value="UniProtKB-UniRule"/>
</dbReference>
<keyword evidence="1" id="KW-0653">Protein transport</keyword>
<dbReference type="EMBL" id="HBGT01018186">
    <property type="protein sequence ID" value="CAD9419537.1"/>
    <property type="molecule type" value="Transcribed_RNA"/>
</dbReference>